<dbReference type="Gene3D" id="1.10.287.1130">
    <property type="entry name" value="CytochromE C oxidase copper chaperone"/>
    <property type="match status" value="1"/>
</dbReference>
<dbReference type="OrthoDB" id="13601at2759"/>
<dbReference type="SUPFAM" id="SSF47072">
    <property type="entry name" value="Cysteine alpha-hairpin motif"/>
    <property type="match status" value="1"/>
</dbReference>
<protein>
    <recommendedName>
        <fullName evidence="3">Cx9C motif-containing protein 4, mitochondrial</fullName>
    </recommendedName>
</protein>
<accession>A0A061AFF5</accession>
<dbReference type="Pfam" id="PF08991">
    <property type="entry name" value="CMC4"/>
    <property type="match status" value="1"/>
</dbReference>
<feature type="disulfide bond" evidence="6">
    <location>
        <begin position="9"/>
        <end position="40"/>
    </location>
</feature>
<dbReference type="PANTHER" id="PTHR15590">
    <property type="entry name" value="CX9C MOTIF-CONTAINING PROTEIN 4"/>
    <property type="match status" value="1"/>
</dbReference>
<sequence>MPVNSNPPCHPEACQIQNCMISNAYQQEKCDSAIRNLYECCAQFYDKKGDKAEPPDACPLPEILQRKLKDLGMR</sequence>
<keyword evidence="5 6" id="KW-1015">Disulfide bond</keyword>
<comment type="subcellular location">
    <subcellularLocation>
        <location evidence="1">Mitochondrion intermembrane space</location>
    </subcellularLocation>
</comment>
<evidence type="ECO:0000256" key="5">
    <source>
        <dbReference type="ARBA" id="ARBA00023157"/>
    </source>
</evidence>
<name>A0A061AFF5_RHOTO</name>
<evidence type="ECO:0000313" key="7">
    <source>
        <dbReference type="EMBL" id="CDR35873.1"/>
    </source>
</evidence>
<dbReference type="InterPro" id="IPR009069">
    <property type="entry name" value="Cys_alpha_HP_mot_SF"/>
</dbReference>
<evidence type="ECO:0000256" key="6">
    <source>
        <dbReference type="PIRSR" id="PIRSR627179-50"/>
    </source>
</evidence>
<proteinExistence type="inferred from homology"/>
<reference evidence="7" key="1">
    <citation type="journal article" date="2014" name="Genome Announc.">
        <title>Draft genome sequence of Rhodosporidium toruloides CECT1137, an oleaginous yeast of biotechnological interest.</title>
        <authorList>
            <person name="Morin N."/>
            <person name="Calcas X."/>
            <person name="Devillers H."/>
            <person name="Durrens P."/>
            <person name="Sherman D.J."/>
            <person name="Nicaud J.-M."/>
            <person name="Neuveglise C."/>
        </authorList>
    </citation>
    <scope>NUCLEOTIDE SEQUENCE</scope>
    <source>
        <strain evidence="7">CECT1137</strain>
    </source>
</reference>
<evidence type="ECO:0000256" key="4">
    <source>
        <dbReference type="ARBA" id="ARBA00023128"/>
    </source>
</evidence>
<dbReference type="GO" id="GO:0005758">
    <property type="term" value="C:mitochondrial intermembrane space"/>
    <property type="evidence" value="ECO:0007669"/>
    <property type="project" value="UniProtKB-SubCell"/>
</dbReference>
<feature type="disulfide bond" evidence="6">
    <location>
        <begin position="19"/>
        <end position="30"/>
    </location>
</feature>
<dbReference type="AlphaFoldDB" id="A0A061AFF5"/>
<evidence type="ECO:0000256" key="3">
    <source>
        <dbReference type="ARBA" id="ARBA00019406"/>
    </source>
</evidence>
<dbReference type="PANTHER" id="PTHR15590:SF0">
    <property type="entry name" value="CX9C MOTIF-CONTAINING PROTEIN 4"/>
    <property type="match status" value="1"/>
</dbReference>
<organism evidence="7">
    <name type="scientific">Rhodotorula toruloides</name>
    <name type="common">Yeast</name>
    <name type="synonym">Rhodosporidium toruloides</name>
    <dbReference type="NCBI Taxonomy" id="5286"/>
    <lineage>
        <taxon>Eukaryota</taxon>
        <taxon>Fungi</taxon>
        <taxon>Dikarya</taxon>
        <taxon>Basidiomycota</taxon>
        <taxon>Pucciniomycotina</taxon>
        <taxon>Microbotryomycetes</taxon>
        <taxon>Sporidiobolales</taxon>
        <taxon>Sporidiobolaceae</taxon>
        <taxon>Rhodotorula</taxon>
    </lineage>
</organism>
<evidence type="ECO:0000256" key="1">
    <source>
        <dbReference type="ARBA" id="ARBA00004569"/>
    </source>
</evidence>
<comment type="similarity">
    <text evidence="2">Belongs to the CMC4 family.</text>
</comment>
<dbReference type="PROSITE" id="PS51808">
    <property type="entry name" value="CHCH"/>
    <property type="match status" value="1"/>
</dbReference>
<feature type="disulfide bond" evidence="6">
    <location>
        <begin position="41"/>
        <end position="58"/>
    </location>
</feature>
<keyword evidence="4" id="KW-0496">Mitochondrion</keyword>
<evidence type="ECO:0000256" key="2">
    <source>
        <dbReference type="ARBA" id="ARBA00009858"/>
    </source>
</evidence>
<gene>
    <name evidence="7" type="ORF">RHTO0S_01e09120g</name>
</gene>
<dbReference type="EMBL" id="LK052936">
    <property type="protein sequence ID" value="CDR35873.1"/>
    <property type="molecule type" value="Genomic_DNA"/>
</dbReference>
<dbReference type="InterPro" id="IPR027179">
    <property type="entry name" value="CMC4"/>
</dbReference>